<evidence type="ECO:0000313" key="2">
    <source>
        <dbReference type="EMBL" id="RBP43067.1"/>
    </source>
</evidence>
<feature type="domain" description="Methyltransferase" evidence="1">
    <location>
        <begin position="50"/>
        <end position="146"/>
    </location>
</feature>
<evidence type="ECO:0000259" key="1">
    <source>
        <dbReference type="Pfam" id="PF13649"/>
    </source>
</evidence>
<accession>A0A366HKI8</accession>
<keyword evidence="3" id="KW-1185">Reference proteome</keyword>
<dbReference type="InterPro" id="IPR041698">
    <property type="entry name" value="Methyltransf_25"/>
</dbReference>
<organism evidence="2 3">
    <name type="scientific">Eoetvoesiella caeni</name>
    <dbReference type="NCBI Taxonomy" id="645616"/>
    <lineage>
        <taxon>Bacteria</taxon>
        <taxon>Pseudomonadati</taxon>
        <taxon>Pseudomonadota</taxon>
        <taxon>Betaproteobacteria</taxon>
        <taxon>Burkholderiales</taxon>
        <taxon>Alcaligenaceae</taxon>
        <taxon>Eoetvoesiella</taxon>
    </lineage>
</organism>
<dbReference type="SUPFAM" id="SSF53335">
    <property type="entry name" value="S-adenosyl-L-methionine-dependent methyltransferases"/>
    <property type="match status" value="1"/>
</dbReference>
<name>A0A366HKI8_9BURK</name>
<dbReference type="GO" id="GO:0008168">
    <property type="term" value="F:methyltransferase activity"/>
    <property type="evidence" value="ECO:0007669"/>
    <property type="project" value="UniProtKB-KW"/>
</dbReference>
<keyword evidence="2" id="KW-0808">Transferase</keyword>
<proteinExistence type="predicted"/>
<dbReference type="AlphaFoldDB" id="A0A366HKI8"/>
<dbReference type="CDD" id="cd02440">
    <property type="entry name" value="AdoMet_MTases"/>
    <property type="match status" value="1"/>
</dbReference>
<keyword evidence="2" id="KW-0489">Methyltransferase</keyword>
<reference evidence="2 3" key="1">
    <citation type="submission" date="2018-06" db="EMBL/GenBank/DDBJ databases">
        <title>Genomic Encyclopedia of Type Strains, Phase IV (KMG-IV): sequencing the most valuable type-strain genomes for metagenomic binning, comparative biology and taxonomic classification.</title>
        <authorList>
            <person name="Goeker M."/>
        </authorList>
    </citation>
    <scope>NUCLEOTIDE SEQUENCE [LARGE SCALE GENOMIC DNA]</scope>
    <source>
        <strain evidence="2 3">DSM 25520</strain>
    </source>
</reference>
<dbReference type="InterPro" id="IPR029063">
    <property type="entry name" value="SAM-dependent_MTases_sf"/>
</dbReference>
<dbReference type="Pfam" id="PF13649">
    <property type="entry name" value="Methyltransf_25"/>
    <property type="match status" value="1"/>
</dbReference>
<dbReference type="RefSeq" id="WP_113931378.1">
    <property type="nucleotide sequence ID" value="NZ_JACCEU010000001.1"/>
</dbReference>
<dbReference type="GO" id="GO:0032259">
    <property type="term" value="P:methylation"/>
    <property type="evidence" value="ECO:0007669"/>
    <property type="project" value="UniProtKB-KW"/>
</dbReference>
<dbReference type="Proteomes" id="UP000253628">
    <property type="component" value="Unassembled WGS sequence"/>
</dbReference>
<evidence type="ECO:0000313" key="3">
    <source>
        <dbReference type="Proteomes" id="UP000253628"/>
    </source>
</evidence>
<dbReference type="OrthoDB" id="9805585at2"/>
<protein>
    <submittedName>
        <fullName evidence="2">Phospholipid N-methyltransferase</fullName>
    </submittedName>
</protein>
<sequence>MKEYFRNIAPGIFLQELLNRPGAVGAICPSSRFLASDMARQVPLEGDGLVIELGAGTGVITQALLKHGVQPADLLIVEFSAVFVQRLRQRFPDLNIVHGNAADLCQLVPPGRKIKAIVSSLPLCSLPPTVTQAILQQWQALLQPNGLAVQFTYHLRLPKWREYLAARHERSKIVWANLPPANINIFSFNEPTPDIALP</sequence>
<dbReference type="EMBL" id="QNRQ01000001">
    <property type="protein sequence ID" value="RBP43067.1"/>
    <property type="molecule type" value="Genomic_DNA"/>
</dbReference>
<gene>
    <name evidence="2" type="ORF">DFR37_101192</name>
</gene>
<comment type="caution">
    <text evidence="2">The sequence shown here is derived from an EMBL/GenBank/DDBJ whole genome shotgun (WGS) entry which is preliminary data.</text>
</comment>
<dbReference type="Gene3D" id="3.40.50.150">
    <property type="entry name" value="Vaccinia Virus protein VP39"/>
    <property type="match status" value="1"/>
</dbReference>